<reference evidence="12" key="2">
    <citation type="submission" date="2020-08" db="EMBL/GenBank/DDBJ databases">
        <authorList>
            <person name="Kikuchi T."/>
        </authorList>
    </citation>
    <scope>NUCLEOTIDE SEQUENCE</scope>
    <source>
        <strain evidence="11">Ka4C1</strain>
    </source>
</reference>
<evidence type="ECO:0000313" key="15">
    <source>
        <dbReference type="WBParaSite" id="BXY_0686100.1"/>
    </source>
</evidence>
<dbReference type="SUPFAM" id="SSF81321">
    <property type="entry name" value="Family A G protein-coupled receptor-like"/>
    <property type="match status" value="1"/>
</dbReference>
<dbReference type="PRINTS" id="PR00237">
    <property type="entry name" value="GPCRRHODOPSN"/>
</dbReference>
<evidence type="ECO:0000256" key="3">
    <source>
        <dbReference type="ARBA" id="ARBA00022989"/>
    </source>
</evidence>
<proteinExistence type="inferred from homology"/>
<feature type="transmembrane region" description="Helical" evidence="9">
    <location>
        <begin position="242"/>
        <end position="263"/>
    </location>
</feature>
<dbReference type="Proteomes" id="UP000659654">
    <property type="component" value="Unassembled WGS sequence"/>
</dbReference>
<comment type="similarity">
    <text evidence="8">Belongs to the G-protein coupled receptor 1 family.</text>
</comment>
<dbReference type="InterPro" id="IPR017452">
    <property type="entry name" value="GPCR_Rhodpsn_7TM"/>
</dbReference>
<evidence type="ECO:0000256" key="4">
    <source>
        <dbReference type="ARBA" id="ARBA00023040"/>
    </source>
</evidence>
<protein>
    <submittedName>
        <fullName evidence="11">(pine wood nematode) hypothetical protein</fullName>
    </submittedName>
    <submittedName>
        <fullName evidence="15">G_PROTEIN_RECEP_F1_2 domain-containing protein</fullName>
    </submittedName>
</protein>
<evidence type="ECO:0000313" key="12">
    <source>
        <dbReference type="EMBL" id="CAG9081452.1"/>
    </source>
</evidence>
<dbReference type="Proteomes" id="UP000582659">
    <property type="component" value="Unassembled WGS sequence"/>
</dbReference>
<evidence type="ECO:0000256" key="7">
    <source>
        <dbReference type="ARBA" id="ARBA00023224"/>
    </source>
</evidence>
<comment type="subcellular location">
    <subcellularLocation>
        <location evidence="1">Membrane</location>
        <topology evidence="1">Multi-pass membrane protein</topology>
    </subcellularLocation>
</comment>
<keyword evidence="6 8" id="KW-0675">Receptor</keyword>
<dbReference type="GO" id="GO:0004930">
    <property type="term" value="F:G protein-coupled receptor activity"/>
    <property type="evidence" value="ECO:0007669"/>
    <property type="project" value="UniProtKB-KW"/>
</dbReference>
<keyword evidence="2 8" id="KW-0812">Transmembrane</keyword>
<dbReference type="Proteomes" id="UP000095284">
    <property type="component" value="Unplaced"/>
</dbReference>
<evidence type="ECO:0000256" key="5">
    <source>
        <dbReference type="ARBA" id="ARBA00023136"/>
    </source>
</evidence>
<feature type="transmembrane region" description="Helical" evidence="9">
    <location>
        <begin position="70"/>
        <end position="95"/>
    </location>
</feature>
<keyword evidence="4 8" id="KW-0297">G-protein coupled receptor</keyword>
<evidence type="ECO:0000256" key="8">
    <source>
        <dbReference type="RuleBase" id="RU000688"/>
    </source>
</evidence>
<dbReference type="eggNOG" id="KOG3656">
    <property type="taxonomic scope" value="Eukaryota"/>
</dbReference>
<feature type="transmembrane region" description="Helical" evidence="9">
    <location>
        <begin position="107"/>
        <end position="128"/>
    </location>
</feature>
<evidence type="ECO:0000256" key="1">
    <source>
        <dbReference type="ARBA" id="ARBA00004141"/>
    </source>
</evidence>
<dbReference type="InterPro" id="IPR000276">
    <property type="entry name" value="GPCR_Rhodpsn"/>
</dbReference>
<dbReference type="WBParaSite" id="BXY_0686100.1">
    <property type="protein sequence ID" value="BXY_0686100.1"/>
    <property type="gene ID" value="BXY_0686100"/>
</dbReference>
<evidence type="ECO:0000256" key="2">
    <source>
        <dbReference type="ARBA" id="ARBA00022692"/>
    </source>
</evidence>
<evidence type="ECO:0000259" key="10">
    <source>
        <dbReference type="PROSITE" id="PS50262"/>
    </source>
</evidence>
<dbReference type="AlphaFoldDB" id="A0A1I7S1I4"/>
<feature type="domain" description="G-protein coupled receptors family 1 profile" evidence="10">
    <location>
        <begin position="86"/>
        <end position="343"/>
    </location>
</feature>
<evidence type="ECO:0000313" key="14">
    <source>
        <dbReference type="Proteomes" id="UP000659654"/>
    </source>
</evidence>
<keyword evidence="5 9" id="KW-0472">Membrane</keyword>
<dbReference type="PANTHER" id="PTHR45695">
    <property type="entry name" value="LEUCOKININ RECEPTOR-RELATED"/>
    <property type="match status" value="1"/>
</dbReference>
<dbReference type="PROSITE" id="PS50262">
    <property type="entry name" value="G_PROTEIN_RECEP_F1_2"/>
    <property type="match status" value="1"/>
</dbReference>
<feature type="transmembrane region" description="Helical" evidence="9">
    <location>
        <begin position="134"/>
        <end position="164"/>
    </location>
</feature>
<dbReference type="Gene3D" id="1.20.1070.10">
    <property type="entry name" value="Rhodopsin 7-helix transmembrane proteins"/>
    <property type="match status" value="1"/>
</dbReference>
<evidence type="ECO:0000256" key="6">
    <source>
        <dbReference type="ARBA" id="ARBA00023170"/>
    </source>
</evidence>
<reference evidence="15" key="1">
    <citation type="submission" date="2016-11" db="UniProtKB">
        <authorList>
            <consortium name="WormBaseParasite"/>
        </authorList>
    </citation>
    <scope>IDENTIFICATION</scope>
</reference>
<dbReference type="OrthoDB" id="5987936at2759"/>
<keyword evidence="7 8" id="KW-0807">Transducer</keyword>
<gene>
    <name evidence="11" type="ORF">BXYJ_LOCUS663</name>
</gene>
<feature type="transmembrane region" description="Helical" evidence="9">
    <location>
        <begin position="185"/>
        <end position="207"/>
    </location>
</feature>
<dbReference type="EMBL" id="CAJFCV020000001">
    <property type="protein sequence ID" value="CAG9081452.1"/>
    <property type="molecule type" value="Genomic_DNA"/>
</dbReference>
<accession>A0A1I7S1I4</accession>
<dbReference type="Pfam" id="PF00001">
    <property type="entry name" value="7tm_1"/>
    <property type="match status" value="1"/>
</dbReference>
<evidence type="ECO:0000256" key="9">
    <source>
        <dbReference type="SAM" id="Phobius"/>
    </source>
</evidence>
<dbReference type="EMBL" id="CAJFDI010000001">
    <property type="protein sequence ID" value="CAD5208427.1"/>
    <property type="molecule type" value="Genomic_DNA"/>
</dbReference>
<dbReference type="PROSITE" id="PS00237">
    <property type="entry name" value="G_PROTEIN_RECEP_F1_1"/>
    <property type="match status" value="1"/>
</dbReference>
<name>A0A1I7S1I4_BURXY</name>
<evidence type="ECO:0000313" key="11">
    <source>
        <dbReference type="EMBL" id="CAD5208427.1"/>
    </source>
</evidence>
<feature type="transmembrane region" description="Helical" evidence="9">
    <location>
        <begin position="284"/>
        <end position="301"/>
    </location>
</feature>
<keyword evidence="3 9" id="KW-1133">Transmembrane helix</keyword>
<evidence type="ECO:0000313" key="13">
    <source>
        <dbReference type="Proteomes" id="UP000095284"/>
    </source>
</evidence>
<dbReference type="GO" id="GO:0005886">
    <property type="term" value="C:plasma membrane"/>
    <property type="evidence" value="ECO:0007669"/>
    <property type="project" value="TreeGrafter"/>
</dbReference>
<dbReference type="PANTHER" id="PTHR45695:SF15">
    <property type="entry name" value="OPSIN RH2"/>
    <property type="match status" value="1"/>
</dbReference>
<organism evidence="13 15">
    <name type="scientific">Bursaphelenchus xylophilus</name>
    <name type="common">Pinewood nematode worm</name>
    <name type="synonym">Aphelenchoides xylophilus</name>
    <dbReference type="NCBI Taxonomy" id="6326"/>
    <lineage>
        <taxon>Eukaryota</taxon>
        <taxon>Metazoa</taxon>
        <taxon>Ecdysozoa</taxon>
        <taxon>Nematoda</taxon>
        <taxon>Chromadorea</taxon>
        <taxon>Rhabditida</taxon>
        <taxon>Tylenchina</taxon>
        <taxon>Tylenchomorpha</taxon>
        <taxon>Aphelenchoidea</taxon>
        <taxon>Aphelenchoididae</taxon>
        <taxon>Bursaphelenchus</taxon>
    </lineage>
</organism>
<keyword evidence="14" id="KW-1185">Reference proteome</keyword>
<sequence>MTTAFPVFGLNDTLLEYGIAASTSTILPPTPLNVSMEAATTDEEEFFQTLSDEDYIEFVADFLRPTPIEYGFVGVFFCLMIVGVIGNCLVVYVVLRNKNMWTSMNWFLLNLALSDLLVLTICLTPTVINDITKTFWFSAGFCKAILFFQNTSVYVSVLTLMVVSIERWRAVTSPLSVPIWRTHKVIILIWIISSCLSMPEPITLKIYPAEYARKNLQTTWGTRCKESWSDEFQQKYQLAQTLFLFFIPLIIISGLCIHMSIILRRKSLQIGERQLRSRQRATRILITVTLLFGISYLPVHLHNMMTSFHIEPQQDPSLTAIAVRKFIPRLFSYSSSSFNPILYNFICEKFRKEFRRACCFFSGKTKKQPKTSLLRPHSTRYSSVTVSGTNV</sequence>
<dbReference type="SMR" id="A0A1I7S1I4"/>